<sequence length="278" mass="32331">MDQDKSIYLITLRGKETLSNWENVSGLPQYLNGGWFHTVDEIFWRRLTISTQVLSHLVRGQNRFIPVSRDEQILKWVKKWRKKQTSIPNASQMLHIELYFLLNQLQPLQATLIVNKFTGTNQVGKTTTQISQQLNIEPFQGHLNFLSTLHFIMRKVIQEKVSYPMLYSMIEDLTGQSLLTQSTSKTYTLLRKGYSIEEIAHLRKLRKNTIEDHIVEISLIQGDFDITPFLPYEMGKEISKTATQIGTKKLKAIKEKHPNASYFQIRLVLARQEVSHES</sequence>
<evidence type="ECO:0000259" key="1">
    <source>
        <dbReference type="Pfam" id="PF14493"/>
    </source>
</evidence>
<dbReference type="Pfam" id="PF14493">
    <property type="entry name" value="HTH_40"/>
    <property type="match status" value="1"/>
</dbReference>
<comment type="caution">
    <text evidence="2">The sequence shown here is derived from an EMBL/GenBank/DDBJ whole genome shotgun (WGS) entry which is preliminary data.</text>
</comment>
<evidence type="ECO:0000313" key="2">
    <source>
        <dbReference type="EMBL" id="GAA0347154.1"/>
    </source>
</evidence>
<accession>A0ABP3GMW9</accession>
<dbReference type="InterPro" id="IPR029491">
    <property type="entry name" value="Helicase_HTH"/>
</dbReference>
<feature type="domain" description="Helicase Helix-turn-helix" evidence="1">
    <location>
        <begin position="182"/>
        <end position="269"/>
    </location>
</feature>
<keyword evidence="3" id="KW-1185">Reference proteome</keyword>
<protein>
    <submittedName>
        <fullName evidence="2">Helix-turn-helix domain-containing protein</fullName>
    </submittedName>
</protein>
<reference evidence="3" key="1">
    <citation type="journal article" date="2019" name="Int. J. Syst. Evol. Microbiol.">
        <title>The Global Catalogue of Microorganisms (GCM) 10K type strain sequencing project: providing services to taxonomists for standard genome sequencing and annotation.</title>
        <authorList>
            <consortium name="The Broad Institute Genomics Platform"/>
            <consortium name="The Broad Institute Genome Sequencing Center for Infectious Disease"/>
            <person name="Wu L."/>
            <person name="Ma J."/>
        </authorList>
    </citation>
    <scope>NUCLEOTIDE SEQUENCE [LARGE SCALE GENOMIC DNA]</scope>
    <source>
        <strain evidence="3">JCM 9731</strain>
    </source>
</reference>
<dbReference type="Proteomes" id="UP001500782">
    <property type="component" value="Unassembled WGS sequence"/>
</dbReference>
<name>A0ABP3GMW9_9BACI</name>
<gene>
    <name evidence="2" type="ORF">GCM10008967_41940</name>
</gene>
<evidence type="ECO:0000313" key="3">
    <source>
        <dbReference type="Proteomes" id="UP001500782"/>
    </source>
</evidence>
<proteinExistence type="predicted"/>
<organism evidence="2 3">
    <name type="scientific">Bacillus carboniphilus</name>
    <dbReference type="NCBI Taxonomy" id="86663"/>
    <lineage>
        <taxon>Bacteria</taxon>
        <taxon>Bacillati</taxon>
        <taxon>Bacillota</taxon>
        <taxon>Bacilli</taxon>
        <taxon>Bacillales</taxon>
        <taxon>Bacillaceae</taxon>
        <taxon>Bacillus</taxon>
    </lineage>
</organism>
<dbReference type="EMBL" id="BAAADJ010000064">
    <property type="protein sequence ID" value="GAA0347154.1"/>
    <property type="molecule type" value="Genomic_DNA"/>
</dbReference>